<dbReference type="EMBL" id="WHUV01000003">
    <property type="protein sequence ID" value="MQA55395.1"/>
    <property type="molecule type" value="Genomic_DNA"/>
</dbReference>
<dbReference type="InterPro" id="IPR025403">
    <property type="entry name" value="TgpA-like_C"/>
</dbReference>
<reference evidence="3 4" key="1">
    <citation type="submission" date="2019-10" db="EMBL/GenBank/DDBJ databases">
        <title>Pseudomonas dajingensis sp. nov., isolated from the profound head ulcers of farmed Murray cod (Maccullochella peelii peelii).</title>
        <authorList>
            <person name="Liu Y."/>
        </authorList>
    </citation>
    <scope>NUCLEOTIDE SEQUENCE [LARGE SCALE GENOMIC DNA]</scope>
    <source>
        <strain evidence="3 4">MC042</strain>
    </source>
</reference>
<feature type="domain" description="Protein-glutamine gamma-glutamyltransferase-like C-terminal" evidence="2">
    <location>
        <begin position="439"/>
        <end position="510"/>
    </location>
</feature>
<feature type="transmembrane region" description="Helical" evidence="1">
    <location>
        <begin position="248"/>
        <end position="265"/>
    </location>
</feature>
<proteinExistence type="predicted"/>
<keyword evidence="1" id="KW-1133">Transmembrane helix</keyword>
<accession>A0A7X1U5S6</accession>
<evidence type="ECO:0000313" key="4">
    <source>
        <dbReference type="Proteomes" id="UP000486534"/>
    </source>
</evidence>
<feature type="transmembrane region" description="Helical" evidence="1">
    <location>
        <begin position="151"/>
        <end position="175"/>
    </location>
</feature>
<organism evidence="3 4">
    <name type="scientific">Pseudomonas piscis</name>
    <dbReference type="NCBI Taxonomy" id="2614538"/>
    <lineage>
        <taxon>Bacteria</taxon>
        <taxon>Pseudomonadati</taxon>
        <taxon>Pseudomonadota</taxon>
        <taxon>Gammaproteobacteria</taxon>
        <taxon>Pseudomonadales</taxon>
        <taxon>Pseudomonadaceae</taxon>
        <taxon>Pseudomonas</taxon>
    </lineage>
</organism>
<dbReference type="Pfam" id="PF13559">
    <property type="entry name" value="DUF4129"/>
    <property type="match status" value="1"/>
</dbReference>
<comment type="caution">
    <text evidence="3">The sequence shown here is derived from an EMBL/GenBank/DDBJ whole genome shotgun (WGS) entry which is preliminary data.</text>
</comment>
<evidence type="ECO:0000259" key="2">
    <source>
        <dbReference type="Pfam" id="PF13559"/>
    </source>
</evidence>
<feature type="transmembrane region" description="Helical" evidence="1">
    <location>
        <begin position="363"/>
        <end position="380"/>
    </location>
</feature>
<feature type="transmembrane region" description="Helical" evidence="1">
    <location>
        <begin position="205"/>
        <end position="227"/>
    </location>
</feature>
<gene>
    <name evidence="3" type="ORF">GDH07_18930</name>
</gene>
<evidence type="ECO:0000256" key="1">
    <source>
        <dbReference type="SAM" id="Phobius"/>
    </source>
</evidence>
<dbReference type="AlphaFoldDB" id="A0A7X1U5S6"/>
<keyword evidence="1" id="KW-0812">Transmembrane</keyword>
<sequence length="519" mass="58977">MRLSDASVVIRPRNAWEAMDLGMLMGQRHRGLLMTSWAIVSLPVFALLSLLLWDWPSLALLLFWWLKPAFERLPLFILSKALFGDTPSLGQALRQWPRLLKPQLLASLTWRRLSMSRSFLMPVMQLEGLSGDARQQRLGVLLQRNAGAARWLTVIGVHLEGALWIGLMALFYLLLPQQVELDWNWQTLIVAAQQDWLWLEHLTNAFYALVLVVWEPLYVACGFSLYLNRRTELEAWDIELVFRRLRQRLAGASALLLVLGALWLVPSQSLWAATASNAKQVVAGPESPRLLQQPLTSKAAQDSIKGILEKPPFKNQESVTRYRFGEEQPQKKDAKGKPPGWLKDLLEGLGKSNFNALGKGLEILLWGLLLGALAWLLWRYRDWLRTFVGWRPQPRKTRPPAMPQQLFGLEVGSQTLPDDVAAHVAALWPSQPREALGLLYRALLSRLLEDFHLPLDIGDTEGQVLERIKALRHPQLESFSIELTRHWQNMAYGHQVPGTEAQPRLCDGWRQLFGPGVAS</sequence>
<name>A0A7X1U5S6_9PSED</name>
<dbReference type="RefSeq" id="WP_152898512.1">
    <property type="nucleotide sequence ID" value="NZ_WHUV01000003.1"/>
</dbReference>
<dbReference type="Proteomes" id="UP000486534">
    <property type="component" value="Unassembled WGS sequence"/>
</dbReference>
<feature type="transmembrane region" description="Helical" evidence="1">
    <location>
        <begin position="32"/>
        <end position="53"/>
    </location>
</feature>
<keyword evidence="1" id="KW-0472">Membrane</keyword>
<evidence type="ECO:0000313" key="3">
    <source>
        <dbReference type="EMBL" id="MQA55395.1"/>
    </source>
</evidence>
<protein>
    <submittedName>
        <fullName evidence="3">DUF4129 domain-containing protein</fullName>
    </submittedName>
</protein>